<dbReference type="SUPFAM" id="SSF118116">
    <property type="entry name" value="DNA mismatch repair protein MutL"/>
    <property type="match status" value="1"/>
</dbReference>
<evidence type="ECO:0000256" key="1">
    <source>
        <dbReference type="ARBA" id="ARBA00006082"/>
    </source>
</evidence>
<dbReference type="GO" id="GO:0016887">
    <property type="term" value="F:ATP hydrolysis activity"/>
    <property type="evidence" value="ECO:0007669"/>
    <property type="project" value="InterPro"/>
</dbReference>
<evidence type="ECO:0000313" key="4">
    <source>
        <dbReference type="Proteomes" id="UP000242525"/>
    </source>
</evidence>
<dbReference type="Pfam" id="PF08676">
    <property type="entry name" value="MutL_C"/>
    <property type="match status" value="1"/>
</dbReference>
<keyword evidence="4" id="KW-1185">Reference proteome</keyword>
<dbReference type="InterPro" id="IPR042121">
    <property type="entry name" value="MutL_C_regsub"/>
</dbReference>
<dbReference type="SUPFAM" id="SSF55874">
    <property type="entry name" value="ATPase domain of HSP90 chaperone/DNA topoisomerase II/histidine kinase"/>
    <property type="match status" value="1"/>
</dbReference>
<dbReference type="STRING" id="1173061.A0A0J9XGF4"/>
<dbReference type="GO" id="GO:0140664">
    <property type="term" value="F:ATP-dependent DNA damage sensor activity"/>
    <property type="evidence" value="ECO:0007669"/>
    <property type="project" value="InterPro"/>
</dbReference>
<feature type="domain" description="MutL C-terminal dimerisation" evidence="2">
    <location>
        <begin position="487"/>
        <end position="664"/>
    </location>
</feature>
<dbReference type="InterPro" id="IPR042120">
    <property type="entry name" value="MutL_C_dimsub"/>
</dbReference>
<organism evidence="3 4">
    <name type="scientific">Geotrichum candidum</name>
    <name type="common">Oospora lactis</name>
    <name type="synonym">Dipodascus geotrichum</name>
    <dbReference type="NCBI Taxonomy" id="1173061"/>
    <lineage>
        <taxon>Eukaryota</taxon>
        <taxon>Fungi</taxon>
        <taxon>Dikarya</taxon>
        <taxon>Ascomycota</taxon>
        <taxon>Saccharomycotina</taxon>
        <taxon>Dipodascomycetes</taxon>
        <taxon>Dipodascales</taxon>
        <taxon>Dipodascaceae</taxon>
        <taxon>Geotrichum</taxon>
    </lineage>
</organism>
<protein>
    <submittedName>
        <fullName evidence="3">Similar to Saccharomyces cerevisiae YPL164C MLH3 Protein involved in DNA mismatch repair and crossing-over during meiotic recombination</fullName>
    </submittedName>
</protein>
<proteinExistence type="inferred from homology"/>
<evidence type="ECO:0000313" key="3">
    <source>
        <dbReference type="EMBL" id="CDO56362.1"/>
    </source>
</evidence>
<dbReference type="InterPro" id="IPR037198">
    <property type="entry name" value="MutL_C_sf"/>
</dbReference>
<gene>
    <name evidence="3" type="ORF">BN980_GECA15s00087g</name>
</gene>
<dbReference type="SMART" id="SM00853">
    <property type="entry name" value="MutL_C"/>
    <property type="match status" value="1"/>
</dbReference>
<dbReference type="Gene3D" id="3.30.1370.100">
    <property type="entry name" value="MutL, C-terminal domain, regulatory subdomain"/>
    <property type="match status" value="1"/>
</dbReference>
<dbReference type="Gene3D" id="3.30.1540.20">
    <property type="entry name" value="MutL, C-terminal domain, dimerisation subdomain"/>
    <property type="match status" value="1"/>
</dbReference>
<dbReference type="GO" id="GO:0032300">
    <property type="term" value="C:mismatch repair complex"/>
    <property type="evidence" value="ECO:0007669"/>
    <property type="project" value="InterPro"/>
</dbReference>
<comment type="similarity">
    <text evidence="1">Belongs to the DNA mismatch repair MutL/HexB family.</text>
</comment>
<dbReference type="Gene3D" id="3.30.565.10">
    <property type="entry name" value="Histidine kinase-like ATPase, C-terminal domain"/>
    <property type="match status" value="1"/>
</dbReference>
<reference evidence="3" key="1">
    <citation type="submission" date="2014-03" db="EMBL/GenBank/DDBJ databases">
        <authorList>
            <person name="Casaregola S."/>
        </authorList>
    </citation>
    <scope>NUCLEOTIDE SEQUENCE [LARGE SCALE GENOMIC DNA]</scope>
    <source>
        <strain evidence="3">CLIB 918</strain>
    </source>
</reference>
<accession>A0A0J9XGF4</accession>
<dbReference type="Pfam" id="PF13589">
    <property type="entry name" value="HATPase_c_3"/>
    <property type="match status" value="1"/>
</dbReference>
<dbReference type="GO" id="GO:0005524">
    <property type="term" value="F:ATP binding"/>
    <property type="evidence" value="ECO:0007669"/>
    <property type="project" value="InterPro"/>
</dbReference>
<dbReference type="EMBL" id="CCBN010000015">
    <property type="protein sequence ID" value="CDO56362.1"/>
    <property type="molecule type" value="Genomic_DNA"/>
</dbReference>
<comment type="caution">
    <text evidence="3">The sequence shown here is derived from an EMBL/GenBank/DDBJ whole genome shotgun (WGS) entry which is preliminary data.</text>
</comment>
<dbReference type="GO" id="GO:0006298">
    <property type="term" value="P:mismatch repair"/>
    <property type="evidence" value="ECO:0007669"/>
    <property type="project" value="InterPro"/>
</dbReference>
<dbReference type="InterPro" id="IPR038973">
    <property type="entry name" value="MutL/Mlh/Pms-like"/>
</dbReference>
<dbReference type="InterPro" id="IPR014790">
    <property type="entry name" value="MutL_C"/>
</dbReference>
<dbReference type="AlphaFoldDB" id="A0A0J9XGF4"/>
<sequence length="701" mass="78424">MSEDHRNSNNNIMENTDNVSIRLLPTNISSLIKSQVDLNSFVSCVLEVVKNSVDANASRVSITVDFKRLYFVVVDNGEGITPHNLELIGVPGHTSKFCLENEHKTYGYRGESLNSISSQSTIVISSRSQKYSVTKSVRISYGERSKTYFAADKMTCPGTSVTCQGLFSNFPVRQKQALSVLSVTLVEQLKRCLFPIAVAYPHITFSIHGPNNNRILFIPGHQLNSTVPHHVELLRVIHSASIISTWDCVRAKSKNTTIVATISHTPASSRASQYIVINGVLLAETTLYNRINKIFIESGFGYTNGTKIASSYPGFVIDINYPVSTKNRLLDPQRCIYSEEDFDYIANLINTICKKFLTSNGYRFVTDRDKNSKSLLPQTDENLPTSIKTGSGDAFVYSNVRMAFHSQEELRGRSALSHNPGPVKSSTARLSIKQNDTSCNSCNFHQLDTPAALGPLGSAFSRFFKKPVSTIITDCKISKDSLDNCRVISQVGNKFIFVVCRSDSNDHLIIIDQHAADERIKLENFLNQFALKDLRVTAVQLEEAIILDINEDEKGMLNEFSSIFNQFGIFYTFMEGAKSKLVVTKIPELAYTKISTEKNHKVRYDFCAQLVIGHAHRINNKQVSRIIPSKDTRWEVAIKNYPLVLINVYKSKACKEAIKFGDQLNLTQCQKLVKDLSQCVYPFQCAHGRPSMVPLVDLSLP</sequence>
<dbReference type="Proteomes" id="UP000242525">
    <property type="component" value="Unassembled WGS sequence"/>
</dbReference>
<dbReference type="OrthoDB" id="429932at2759"/>
<dbReference type="InterPro" id="IPR036890">
    <property type="entry name" value="HATPase_C_sf"/>
</dbReference>
<dbReference type="PANTHER" id="PTHR10073">
    <property type="entry name" value="DNA MISMATCH REPAIR PROTEIN MLH, PMS, MUTL"/>
    <property type="match status" value="1"/>
</dbReference>
<name>A0A0J9XGF4_GEOCN</name>
<evidence type="ECO:0000259" key="2">
    <source>
        <dbReference type="SMART" id="SM00853"/>
    </source>
</evidence>
<dbReference type="PANTHER" id="PTHR10073:SF47">
    <property type="entry name" value="DNA MISMATCH REPAIR PROTEIN MLH3"/>
    <property type="match status" value="1"/>
</dbReference>